<evidence type="ECO:0000313" key="2">
    <source>
        <dbReference type="Proteomes" id="UP001500456"/>
    </source>
</evidence>
<organism evidence="1 2">
    <name type="scientific">Streptomyces plumbiresistens</name>
    <dbReference type="NCBI Taxonomy" id="511811"/>
    <lineage>
        <taxon>Bacteria</taxon>
        <taxon>Bacillati</taxon>
        <taxon>Actinomycetota</taxon>
        <taxon>Actinomycetes</taxon>
        <taxon>Kitasatosporales</taxon>
        <taxon>Streptomycetaceae</taxon>
        <taxon>Streptomyces</taxon>
    </lineage>
</organism>
<protein>
    <recommendedName>
        <fullName evidence="3">MarR family transcriptional regulator</fullName>
    </recommendedName>
</protein>
<dbReference type="InterPro" id="IPR036388">
    <property type="entry name" value="WH-like_DNA-bd_sf"/>
</dbReference>
<gene>
    <name evidence="1" type="ORF">GCM10022232_81940</name>
</gene>
<sequence length="147" mass="15185">MTTTAPTVDGRVIALAHYAGRAVLESVLAGHGMTFQQSVTLRPVAVADAAVERDALVAQIADALKIEAAGVHGVVEELAAKQLITTEGPKVLITDAGRELQTEVSTETGKISARIYDGISAQDLATAGRVLALVTERANAELAALAE</sequence>
<comment type="caution">
    <text evidence="1">The sequence shown here is derived from an EMBL/GenBank/DDBJ whole genome shotgun (WGS) entry which is preliminary data.</text>
</comment>
<proteinExistence type="predicted"/>
<dbReference type="Proteomes" id="UP001500456">
    <property type="component" value="Unassembled WGS sequence"/>
</dbReference>
<evidence type="ECO:0000313" key="1">
    <source>
        <dbReference type="EMBL" id="GAA4024243.1"/>
    </source>
</evidence>
<name>A0ABP7TCC4_9ACTN</name>
<dbReference type="EMBL" id="BAAAZX010000036">
    <property type="protein sequence ID" value="GAA4024243.1"/>
    <property type="molecule type" value="Genomic_DNA"/>
</dbReference>
<dbReference type="SUPFAM" id="SSF46785">
    <property type="entry name" value="Winged helix' DNA-binding domain"/>
    <property type="match status" value="1"/>
</dbReference>
<dbReference type="Gene3D" id="1.10.10.10">
    <property type="entry name" value="Winged helix-like DNA-binding domain superfamily/Winged helix DNA-binding domain"/>
    <property type="match status" value="1"/>
</dbReference>
<dbReference type="RefSeq" id="WP_345570311.1">
    <property type="nucleotide sequence ID" value="NZ_BAAAZX010000036.1"/>
</dbReference>
<evidence type="ECO:0008006" key="3">
    <source>
        <dbReference type="Google" id="ProtNLM"/>
    </source>
</evidence>
<keyword evidence="2" id="KW-1185">Reference proteome</keyword>
<dbReference type="InterPro" id="IPR036390">
    <property type="entry name" value="WH_DNA-bd_sf"/>
</dbReference>
<accession>A0ABP7TCC4</accession>
<reference evidence="2" key="1">
    <citation type="journal article" date="2019" name="Int. J. Syst. Evol. Microbiol.">
        <title>The Global Catalogue of Microorganisms (GCM) 10K type strain sequencing project: providing services to taxonomists for standard genome sequencing and annotation.</title>
        <authorList>
            <consortium name="The Broad Institute Genomics Platform"/>
            <consortium name="The Broad Institute Genome Sequencing Center for Infectious Disease"/>
            <person name="Wu L."/>
            <person name="Ma J."/>
        </authorList>
    </citation>
    <scope>NUCLEOTIDE SEQUENCE [LARGE SCALE GENOMIC DNA]</scope>
    <source>
        <strain evidence="2">JCM 16924</strain>
    </source>
</reference>